<dbReference type="InterPro" id="IPR051162">
    <property type="entry name" value="T4SS_component"/>
</dbReference>
<dbReference type="CDD" id="cd01127">
    <property type="entry name" value="TrwB_TraG_TraD_VirD4"/>
    <property type="match status" value="1"/>
</dbReference>
<dbReference type="Pfam" id="PF01935">
    <property type="entry name" value="DUF87"/>
    <property type="match status" value="1"/>
</dbReference>
<evidence type="ECO:0000313" key="4">
    <source>
        <dbReference type="Proteomes" id="UP000177117"/>
    </source>
</evidence>
<dbReference type="AlphaFoldDB" id="A0A1F8EF87"/>
<dbReference type="Proteomes" id="UP000177117">
    <property type="component" value="Unassembled WGS sequence"/>
</dbReference>
<reference evidence="3 4" key="1">
    <citation type="journal article" date="2016" name="Nat. Commun.">
        <title>Thousands of microbial genomes shed light on interconnected biogeochemical processes in an aquifer system.</title>
        <authorList>
            <person name="Anantharaman K."/>
            <person name="Brown C.T."/>
            <person name="Hug L.A."/>
            <person name="Sharon I."/>
            <person name="Castelle C.J."/>
            <person name="Probst A.J."/>
            <person name="Thomas B.C."/>
            <person name="Singh A."/>
            <person name="Wilkins M.J."/>
            <person name="Karaoz U."/>
            <person name="Brodie E.L."/>
            <person name="Williams K.H."/>
            <person name="Hubbard S.S."/>
            <person name="Banfield J.F."/>
        </authorList>
    </citation>
    <scope>NUCLEOTIDE SEQUENCE [LARGE SCALE GENOMIC DNA]</scope>
</reference>
<comment type="caution">
    <text evidence="3">The sequence shown here is derived from an EMBL/GenBank/DDBJ whole genome shotgun (WGS) entry which is preliminary data.</text>
</comment>
<feature type="domain" description="Helicase HerA central" evidence="2">
    <location>
        <begin position="30"/>
        <end position="255"/>
    </location>
</feature>
<evidence type="ECO:0000313" key="3">
    <source>
        <dbReference type="EMBL" id="OGM99512.1"/>
    </source>
</evidence>
<dbReference type="InterPro" id="IPR002789">
    <property type="entry name" value="HerA_central"/>
</dbReference>
<evidence type="ECO:0000256" key="1">
    <source>
        <dbReference type="SAM" id="MobiDB-lite"/>
    </source>
</evidence>
<feature type="compositionally biased region" description="Polar residues" evidence="1">
    <location>
        <begin position="554"/>
        <end position="583"/>
    </location>
</feature>
<protein>
    <recommendedName>
        <fullName evidence="2">Helicase HerA central domain-containing protein</fullName>
    </recommendedName>
</protein>
<dbReference type="EMBL" id="MGJD01000043">
    <property type="protein sequence ID" value="OGM99512.1"/>
    <property type="molecule type" value="Genomic_DNA"/>
</dbReference>
<dbReference type="PANTHER" id="PTHR30121:SF11">
    <property type="entry name" value="AAA+ ATPASE DOMAIN-CONTAINING PROTEIN"/>
    <property type="match status" value="1"/>
</dbReference>
<dbReference type="PANTHER" id="PTHR30121">
    <property type="entry name" value="UNCHARACTERIZED PROTEIN YJGR-RELATED"/>
    <property type="match status" value="1"/>
</dbReference>
<feature type="compositionally biased region" description="Basic and acidic residues" evidence="1">
    <location>
        <begin position="473"/>
        <end position="487"/>
    </location>
</feature>
<evidence type="ECO:0000259" key="2">
    <source>
        <dbReference type="Pfam" id="PF01935"/>
    </source>
</evidence>
<feature type="compositionally biased region" description="Basic and acidic residues" evidence="1">
    <location>
        <begin position="619"/>
        <end position="637"/>
    </location>
</feature>
<proteinExistence type="predicted"/>
<organism evidence="3 4">
    <name type="scientific">Candidatus Yanofskybacteria bacterium RIFCSPHIGHO2_01_FULL_41_53</name>
    <dbReference type="NCBI Taxonomy" id="1802663"/>
    <lineage>
        <taxon>Bacteria</taxon>
        <taxon>Candidatus Yanofskyibacteriota</taxon>
    </lineage>
</organism>
<dbReference type="Gene3D" id="3.40.50.300">
    <property type="entry name" value="P-loop containing nucleotide triphosphate hydrolases"/>
    <property type="match status" value="2"/>
</dbReference>
<gene>
    <name evidence="3" type="ORF">A2650_01320</name>
</gene>
<sequence length="649" mass="74301">MKNDNQLVILGETNFRNQRWRFGIKQDDRRRHMYVVGSTGMGKSEFLKNMAIQDIEAGRGIAFLDPHGDPSNDLLDYIPEDRIKDVIYLDPGDLSYPIAFNVMEKVDFEYRHLVASGLLGVFKKIFGVEVWSGRMEYILNNTILALLEYPDATLLGINRMLSNKEYRKKVVDNVKDPIVKSFWVDEFAKYTERFAAEATPAIQNKIGQFISNNLIRNIIGQTSSTIDIRKIMDEGKILIVNLSRGKIGEDASRLLGALLVTKIQLAAMSRVDIAEKDRRDFYLYVDEFQHFATESFANILSEARKFHLSLVVAHQYIKQMEEPVRDAVFGNVGTIISFRVGAEDGEFLEKWFQPDFMMNDIVNLGKFNIYLKLMIDGVSSRGFSAQTIPPFPKLEKSNRENVIEHSRKTYANPRDIVEKNIAEWAGVIGEMPTKFAEAPKWQQAPKKSFSAGGQDFSRPRPPAFERQAPQNYQREERRDYQREERPMRPPIEPPRQYMVDRPPQPPQTNQEPRPTRAINWEPSRPVPIEQKLAPAPSLASTPPPTPTPRAEPQRPNSNPGPYQPQQRSQYINPVSRPTTSSHHQPALVPRAERPEMPQSRQGISMRDAFKQGAVNFRGKRIEERPPKPKVEVNSDELKKVLEEAMGNKD</sequence>
<dbReference type="SUPFAM" id="SSF52540">
    <property type="entry name" value="P-loop containing nucleoside triphosphate hydrolases"/>
    <property type="match status" value="1"/>
</dbReference>
<name>A0A1F8EF87_9BACT</name>
<feature type="region of interest" description="Disordered" evidence="1">
    <location>
        <begin position="437"/>
        <end position="637"/>
    </location>
</feature>
<accession>A0A1F8EF87</accession>
<dbReference type="InterPro" id="IPR027417">
    <property type="entry name" value="P-loop_NTPase"/>
</dbReference>